<evidence type="ECO:0000313" key="3">
    <source>
        <dbReference type="Proteomes" id="UP001161017"/>
    </source>
</evidence>
<dbReference type="EMBL" id="JAPUFD010000003">
    <property type="protein sequence ID" value="MDI1486459.1"/>
    <property type="molecule type" value="Genomic_DNA"/>
</dbReference>
<proteinExistence type="predicted"/>
<dbReference type="AlphaFoldDB" id="A0AA43QIV0"/>
<feature type="region of interest" description="Disordered" evidence="1">
    <location>
        <begin position="1"/>
        <end position="150"/>
    </location>
</feature>
<protein>
    <submittedName>
        <fullName evidence="2">Uncharacterized protein</fullName>
    </submittedName>
</protein>
<dbReference type="Proteomes" id="UP001161017">
    <property type="component" value="Unassembled WGS sequence"/>
</dbReference>
<organism evidence="2 3">
    <name type="scientific">Ramalina farinacea</name>
    <dbReference type="NCBI Taxonomy" id="258253"/>
    <lineage>
        <taxon>Eukaryota</taxon>
        <taxon>Fungi</taxon>
        <taxon>Dikarya</taxon>
        <taxon>Ascomycota</taxon>
        <taxon>Pezizomycotina</taxon>
        <taxon>Lecanoromycetes</taxon>
        <taxon>OSLEUM clade</taxon>
        <taxon>Lecanoromycetidae</taxon>
        <taxon>Lecanorales</taxon>
        <taxon>Lecanorineae</taxon>
        <taxon>Ramalinaceae</taxon>
        <taxon>Ramalina</taxon>
    </lineage>
</organism>
<gene>
    <name evidence="2" type="ORF">OHK93_005687</name>
</gene>
<name>A0AA43QIV0_9LECA</name>
<accession>A0AA43QIV0</accession>
<sequence length="623" mass="69962">MAPGQLTPDQEAGFKAKRRRLNQAYQQISELRSKRTSPGNNHRDDSGNDPEVESRGESHMPPSRELSPQGREALDDTSSSTSAPRCKEATDDQASPIQEGVETPEPEEQNDPTADAESVVHDGRTSDSASDQSCGPPDEEEHDHQATSEAVASPNSWAGFLAVIAGLWTACLIRCYQIGEASEVKVRQALRSPGRDAQVRRIATTCIDGLVEHFYGLLHLLVWIGSYFVRTVLWKLRGVLVVFAVVLGSLHLAEPRIPTYMRVPLDHFVLSTCRFTPSPTICTIPFCVSSNLTALFPLTCSVFQTPSATDVVMAGFDESHNALAQSVALANIGCGTPRSLIDYRYQLNDMLNRLPRDSDKTRDHIQRFLDQSRPLPAKLQQFMFQVQDEGKTAIRQQRFTTELLSKLRNERPPWIWTRVYHQLYARGYGVTPREEAIEARFHDHMSTISKGTAEILTGASNLAVDFGDLRDTAKNLKHSTEDDRLRLGGQKADIMGNFNLIFRVWYQNGYPEPAATREINADLELTTDLWVWAQFAQDWGQEMATGLWELSTKQDSVLKILRSKSSRIRFRGLEQDLARATELDEFVNSLQSGLDRLYMNTEAHEKLKLAPDACGRSLRKRVF</sequence>
<feature type="compositionally biased region" description="Polar residues" evidence="1">
    <location>
        <begin position="23"/>
        <end position="40"/>
    </location>
</feature>
<evidence type="ECO:0000256" key="1">
    <source>
        <dbReference type="SAM" id="MobiDB-lite"/>
    </source>
</evidence>
<comment type="caution">
    <text evidence="2">The sequence shown here is derived from an EMBL/GenBank/DDBJ whole genome shotgun (WGS) entry which is preliminary data.</text>
</comment>
<feature type="compositionally biased region" description="Basic and acidic residues" evidence="1">
    <location>
        <begin position="41"/>
        <end position="58"/>
    </location>
</feature>
<keyword evidence="3" id="KW-1185">Reference proteome</keyword>
<evidence type="ECO:0000313" key="2">
    <source>
        <dbReference type="EMBL" id="MDI1486459.1"/>
    </source>
</evidence>
<reference evidence="2" key="1">
    <citation type="journal article" date="2023" name="Genome Biol. Evol.">
        <title>First Whole Genome Sequence and Flow Cytometry Genome Size Data for the Lichen-Forming Fungus Ramalina farinacea (Ascomycota).</title>
        <authorList>
            <person name="Llewellyn T."/>
            <person name="Mian S."/>
            <person name="Hill R."/>
            <person name="Leitch I.J."/>
            <person name="Gaya E."/>
        </authorList>
    </citation>
    <scope>NUCLEOTIDE SEQUENCE</scope>
    <source>
        <strain evidence="2">LIQ254RAFAR</strain>
    </source>
</reference>